<sequence>MFKAIADPTRRQILGILRGGRRTVGEIADNFEMSRPAVSKHLRLLRSAGLVVTRKDGTASLCDLNAKPLRTIQDWLQDYEAFWSDTLHSLKKHMEEGQ</sequence>
<dbReference type="Proteomes" id="UP000569005">
    <property type="component" value="Unassembled WGS sequence"/>
</dbReference>
<accession>A0ACC5P3Y5</accession>
<reference evidence="1" key="1">
    <citation type="submission" date="2020-08" db="EMBL/GenBank/DDBJ databases">
        <title>Genomic Encyclopedia of Type Strains, Phase IV (KMG-V): Genome sequencing to study the core and pangenomes of soil and plant-associated prokaryotes.</title>
        <authorList>
            <person name="Whitman W."/>
        </authorList>
    </citation>
    <scope>NUCLEOTIDE SEQUENCE</scope>
    <source>
        <strain evidence="1">M8UP15</strain>
    </source>
</reference>
<proteinExistence type="predicted"/>
<keyword evidence="2" id="KW-1185">Reference proteome</keyword>
<organism evidence="1 2">
    <name type="scientific">Tunturiibacter gelidiferens</name>
    <dbReference type="NCBI Taxonomy" id="3069689"/>
    <lineage>
        <taxon>Bacteria</taxon>
        <taxon>Pseudomonadati</taxon>
        <taxon>Acidobacteriota</taxon>
        <taxon>Terriglobia</taxon>
        <taxon>Terriglobales</taxon>
        <taxon>Acidobacteriaceae</taxon>
        <taxon>Tunturiibacter</taxon>
    </lineage>
</organism>
<gene>
    <name evidence="1" type="ORF">HDF13_003649</name>
</gene>
<keyword evidence="1" id="KW-0238">DNA-binding</keyword>
<evidence type="ECO:0000313" key="1">
    <source>
        <dbReference type="EMBL" id="MBB5341316.1"/>
    </source>
</evidence>
<protein>
    <submittedName>
        <fullName evidence="1">DNA-binding transcriptional ArsR family regulator</fullName>
    </submittedName>
</protein>
<evidence type="ECO:0000313" key="2">
    <source>
        <dbReference type="Proteomes" id="UP000569005"/>
    </source>
</evidence>
<comment type="caution">
    <text evidence="1">The sequence shown here is derived from an EMBL/GenBank/DDBJ whole genome shotgun (WGS) entry which is preliminary data.</text>
</comment>
<dbReference type="EMBL" id="JACHEA010000001">
    <property type="protein sequence ID" value="MBB5341316.1"/>
    <property type="molecule type" value="Genomic_DNA"/>
</dbReference>
<name>A0ACC5P3Y5_9BACT</name>